<dbReference type="InterPro" id="IPR011008">
    <property type="entry name" value="Dimeric_a/b-barrel"/>
</dbReference>
<evidence type="ECO:0000313" key="4">
    <source>
        <dbReference type="Proteomes" id="UP000245489"/>
    </source>
</evidence>
<sequence>MNQYLITAYDGTDENALDRRMTVRPFHLEGAKKLKENGNFIIGGAMLNDDGKMIGSTMILQFENENQLQNWIDSEPYIQQKVWEKFDVQLFRVAQV</sequence>
<gene>
    <name evidence="3" type="ORF">LV89_01235</name>
</gene>
<dbReference type="OrthoDB" id="9797014at2"/>
<dbReference type="InterPro" id="IPR005545">
    <property type="entry name" value="YCII"/>
</dbReference>
<organism evidence="3 4">
    <name type="scientific">Arcicella aurantiaca</name>
    <dbReference type="NCBI Taxonomy" id="591202"/>
    <lineage>
        <taxon>Bacteria</taxon>
        <taxon>Pseudomonadati</taxon>
        <taxon>Bacteroidota</taxon>
        <taxon>Cytophagia</taxon>
        <taxon>Cytophagales</taxon>
        <taxon>Flectobacillaceae</taxon>
        <taxon>Arcicella</taxon>
    </lineage>
</organism>
<accession>A0A316EBJ4</accession>
<keyword evidence="4" id="KW-1185">Reference proteome</keyword>
<dbReference type="Pfam" id="PF03795">
    <property type="entry name" value="YCII"/>
    <property type="match status" value="1"/>
</dbReference>
<dbReference type="AlphaFoldDB" id="A0A316EBJ4"/>
<dbReference type="PANTHER" id="PTHR33606">
    <property type="entry name" value="PROTEIN YCII"/>
    <property type="match status" value="1"/>
</dbReference>
<dbReference type="SUPFAM" id="SSF54909">
    <property type="entry name" value="Dimeric alpha+beta barrel"/>
    <property type="match status" value="1"/>
</dbReference>
<dbReference type="PANTHER" id="PTHR33606:SF3">
    <property type="entry name" value="PROTEIN YCII"/>
    <property type="match status" value="1"/>
</dbReference>
<comment type="similarity">
    <text evidence="1">Belongs to the YciI family.</text>
</comment>
<feature type="domain" description="YCII-related" evidence="2">
    <location>
        <begin position="4"/>
        <end position="91"/>
    </location>
</feature>
<dbReference type="Gene3D" id="3.30.70.1060">
    <property type="entry name" value="Dimeric alpha+beta barrel"/>
    <property type="match status" value="1"/>
</dbReference>
<evidence type="ECO:0000259" key="2">
    <source>
        <dbReference type="Pfam" id="PF03795"/>
    </source>
</evidence>
<proteinExistence type="inferred from homology"/>
<dbReference type="InterPro" id="IPR051807">
    <property type="entry name" value="Sec-metab_biosynth-assoc"/>
</dbReference>
<dbReference type="RefSeq" id="WP_109741995.1">
    <property type="nucleotide sequence ID" value="NZ_QGGO01000005.1"/>
</dbReference>
<reference evidence="3 4" key="1">
    <citation type="submission" date="2018-05" db="EMBL/GenBank/DDBJ databases">
        <title>Genomic Encyclopedia of Archaeal and Bacterial Type Strains, Phase II (KMG-II): from individual species to whole genera.</title>
        <authorList>
            <person name="Goeker M."/>
        </authorList>
    </citation>
    <scope>NUCLEOTIDE SEQUENCE [LARGE SCALE GENOMIC DNA]</scope>
    <source>
        <strain evidence="3 4">DSM 22214</strain>
    </source>
</reference>
<dbReference type="EMBL" id="QGGO01000005">
    <property type="protein sequence ID" value="PWK27828.1"/>
    <property type="molecule type" value="Genomic_DNA"/>
</dbReference>
<protein>
    <recommendedName>
        <fullName evidence="2">YCII-related domain-containing protein</fullName>
    </recommendedName>
</protein>
<evidence type="ECO:0000313" key="3">
    <source>
        <dbReference type="EMBL" id="PWK27828.1"/>
    </source>
</evidence>
<name>A0A316EBJ4_9BACT</name>
<evidence type="ECO:0000256" key="1">
    <source>
        <dbReference type="ARBA" id="ARBA00007689"/>
    </source>
</evidence>
<comment type="caution">
    <text evidence="3">The sequence shown here is derived from an EMBL/GenBank/DDBJ whole genome shotgun (WGS) entry which is preliminary data.</text>
</comment>
<dbReference type="Proteomes" id="UP000245489">
    <property type="component" value="Unassembled WGS sequence"/>
</dbReference>